<organism evidence="3 4">
    <name type="scientific">Coprinellus micaceus</name>
    <name type="common">Glistening ink-cap mushroom</name>
    <name type="synonym">Coprinus micaceus</name>
    <dbReference type="NCBI Taxonomy" id="71717"/>
    <lineage>
        <taxon>Eukaryota</taxon>
        <taxon>Fungi</taxon>
        <taxon>Dikarya</taxon>
        <taxon>Basidiomycota</taxon>
        <taxon>Agaricomycotina</taxon>
        <taxon>Agaricomycetes</taxon>
        <taxon>Agaricomycetidae</taxon>
        <taxon>Agaricales</taxon>
        <taxon>Agaricineae</taxon>
        <taxon>Psathyrellaceae</taxon>
        <taxon>Coprinellus</taxon>
    </lineage>
</organism>
<evidence type="ECO:0000313" key="4">
    <source>
        <dbReference type="Proteomes" id="UP000298030"/>
    </source>
</evidence>
<dbReference type="OrthoDB" id="3222551at2759"/>
<dbReference type="PROSITE" id="PS00028">
    <property type="entry name" value="ZINC_FINGER_C2H2_1"/>
    <property type="match status" value="1"/>
</dbReference>
<sequence length="82" mass="8829">MVRALFFGSSSLTGTVTTTKADIDAVAAIPGRGAANPSTLGIFICALPGCNRLFQFRDTLMRHRKRDHGEEDGSNMITWNGS</sequence>
<proteinExistence type="predicted"/>
<comment type="caution">
    <text evidence="3">The sequence shown here is derived from an EMBL/GenBank/DDBJ whole genome shotgun (WGS) entry which is preliminary data.</text>
</comment>
<dbReference type="AlphaFoldDB" id="A0A4Y7TY59"/>
<gene>
    <name evidence="3" type="ORF">FA13DRAFT_1785215</name>
</gene>
<accession>A0A4Y7TY59</accession>
<keyword evidence="1" id="KW-0863">Zinc-finger</keyword>
<name>A0A4Y7TY59_COPMI</name>
<keyword evidence="1" id="KW-0862">Zinc</keyword>
<feature type="domain" description="C2H2-type" evidence="2">
    <location>
        <begin position="43"/>
        <end position="73"/>
    </location>
</feature>
<protein>
    <recommendedName>
        <fullName evidence="2">C2H2-type domain-containing protein</fullName>
    </recommendedName>
</protein>
<dbReference type="Proteomes" id="UP000298030">
    <property type="component" value="Unassembled WGS sequence"/>
</dbReference>
<dbReference type="PROSITE" id="PS50157">
    <property type="entry name" value="ZINC_FINGER_C2H2_2"/>
    <property type="match status" value="1"/>
</dbReference>
<dbReference type="GO" id="GO:0008270">
    <property type="term" value="F:zinc ion binding"/>
    <property type="evidence" value="ECO:0007669"/>
    <property type="project" value="UniProtKB-KW"/>
</dbReference>
<evidence type="ECO:0000313" key="3">
    <source>
        <dbReference type="EMBL" id="TEB38941.1"/>
    </source>
</evidence>
<keyword evidence="1" id="KW-0479">Metal-binding</keyword>
<dbReference type="InterPro" id="IPR013087">
    <property type="entry name" value="Znf_C2H2_type"/>
</dbReference>
<dbReference type="EMBL" id="QPFP01000002">
    <property type="protein sequence ID" value="TEB38941.1"/>
    <property type="molecule type" value="Genomic_DNA"/>
</dbReference>
<evidence type="ECO:0000256" key="1">
    <source>
        <dbReference type="PROSITE-ProRule" id="PRU00042"/>
    </source>
</evidence>
<keyword evidence="4" id="KW-1185">Reference proteome</keyword>
<evidence type="ECO:0000259" key="2">
    <source>
        <dbReference type="PROSITE" id="PS50157"/>
    </source>
</evidence>
<reference evidence="3 4" key="1">
    <citation type="journal article" date="2019" name="Nat. Ecol. Evol.">
        <title>Megaphylogeny resolves global patterns of mushroom evolution.</title>
        <authorList>
            <person name="Varga T."/>
            <person name="Krizsan K."/>
            <person name="Foldi C."/>
            <person name="Dima B."/>
            <person name="Sanchez-Garcia M."/>
            <person name="Sanchez-Ramirez S."/>
            <person name="Szollosi G.J."/>
            <person name="Szarkandi J.G."/>
            <person name="Papp V."/>
            <person name="Albert L."/>
            <person name="Andreopoulos W."/>
            <person name="Angelini C."/>
            <person name="Antonin V."/>
            <person name="Barry K.W."/>
            <person name="Bougher N.L."/>
            <person name="Buchanan P."/>
            <person name="Buyck B."/>
            <person name="Bense V."/>
            <person name="Catcheside P."/>
            <person name="Chovatia M."/>
            <person name="Cooper J."/>
            <person name="Damon W."/>
            <person name="Desjardin D."/>
            <person name="Finy P."/>
            <person name="Geml J."/>
            <person name="Haridas S."/>
            <person name="Hughes K."/>
            <person name="Justo A."/>
            <person name="Karasinski D."/>
            <person name="Kautmanova I."/>
            <person name="Kiss B."/>
            <person name="Kocsube S."/>
            <person name="Kotiranta H."/>
            <person name="LaButti K.M."/>
            <person name="Lechner B.E."/>
            <person name="Liimatainen K."/>
            <person name="Lipzen A."/>
            <person name="Lukacs Z."/>
            <person name="Mihaltcheva S."/>
            <person name="Morgado L.N."/>
            <person name="Niskanen T."/>
            <person name="Noordeloos M.E."/>
            <person name="Ohm R.A."/>
            <person name="Ortiz-Santana B."/>
            <person name="Ovrebo C."/>
            <person name="Racz N."/>
            <person name="Riley R."/>
            <person name="Savchenko A."/>
            <person name="Shiryaev A."/>
            <person name="Soop K."/>
            <person name="Spirin V."/>
            <person name="Szebenyi C."/>
            <person name="Tomsovsky M."/>
            <person name="Tulloss R.E."/>
            <person name="Uehling J."/>
            <person name="Grigoriev I.V."/>
            <person name="Vagvolgyi C."/>
            <person name="Papp T."/>
            <person name="Martin F.M."/>
            <person name="Miettinen O."/>
            <person name="Hibbett D.S."/>
            <person name="Nagy L.G."/>
        </authorList>
    </citation>
    <scope>NUCLEOTIDE SEQUENCE [LARGE SCALE GENOMIC DNA]</scope>
    <source>
        <strain evidence="3 4">FP101781</strain>
    </source>
</reference>